<keyword evidence="2" id="KW-0732">Signal</keyword>
<keyword evidence="1" id="KW-1133">Transmembrane helix</keyword>
<organism evidence="3 4">
    <name type="scientific">Rhodococcus daqingensis</name>
    <dbReference type="NCBI Taxonomy" id="2479363"/>
    <lineage>
        <taxon>Bacteria</taxon>
        <taxon>Bacillati</taxon>
        <taxon>Actinomycetota</taxon>
        <taxon>Actinomycetes</taxon>
        <taxon>Mycobacteriales</taxon>
        <taxon>Nocardiaceae</taxon>
        <taxon>Rhodococcus</taxon>
    </lineage>
</organism>
<name>A0ABW2RRK0_9NOCA</name>
<evidence type="ECO:0000313" key="4">
    <source>
        <dbReference type="Proteomes" id="UP001596484"/>
    </source>
</evidence>
<dbReference type="EMBL" id="JBHTCS010000001">
    <property type="protein sequence ID" value="MFC7446326.1"/>
    <property type="molecule type" value="Genomic_DNA"/>
</dbReference>
<sequence>MPRSLLWSHLLLLLCASLLMGAGLAAALSDEATGPRPLPDGWFLALSLIALLTGLLMMGTEWLSGLGWPSRVAVVAGLAATAIAYKTDSLSSVAVVLWFVQWAAVVYWFYRLAFDARADR</sequence>
<evidence type="ECO:0000256" key="1">
    <source>
        <dbReference type="SAM" id="Phobius"/>
    </source>
</evidence>
<evidence type="ECO:0000313" key="3">
    <source>
        <dbReference type="EMBL" id="MFC7446326.1"/>
    </source>
</evidence>
<comment type="caution">
    <text evidence="3">The sequence shown here is derived from an EMBL/GenBank/DDBJ whole genome shotgun (WGS) entry which is preliminary data.</text>
</comment>
<protein>
    <recommendedName>
        <fullName evidence="5">Tryptophan-rich sensory protein</fullName>
    </recommendedName>
</protein>
<feature type="transmembrane region" description="Helical" evidence="1">
    <location>
        <begin position="41"/>
        <end position="59"/>
    </location>
</feature>
<feature type="transmembrane region" description="Helical" evidence="1">
    <location>
        <begin position="91"/>
        <end position="110"/>
    </location>
</feature>
<evidence type="ECO:0008006" key="5">
    <source>
        <dbReference type="Google" id="ProtNLM"/>
    </source>
</evidence>
<keyword evidence="1" id="KW-0472">Membrane</keyword>
<dbReference type="Proteomes" id="UP001596484">
    <property type="component" value="Unassembled WGS sequence"/>
</dbReference>
<keyword evidence="4" id="KW-1185">Reference proteome</keyword>
<keyword evidence="1" id="KW-0812">Transmembrane</keyword>
<gene>
    <name evidence="3" type="ORF">ACFQS9_00325</name>
</gene>
<reference evidence="4" key="1">
    <citation type="journal article" date="2019" name="Int. J. Syst. Evol. Microbiol.">
        <title>The Global Catalogue of Microorganisms (GCM) 10K type strain sequencing project: providing services to taxonomists for standard genome sequencing and annotation.</title>
        <authorList>
            <consortium name="The Broad Institute Genomics Platform"/>
            <consortium name="The Broad Institute Genome Sequencing Center for Infectious Disease"/>
            <person name="Wu L."/>
            <person name="Ma J."/>
        </authorList>
    </citation>
    <scope>NUCLEOTIDE SEQUENCE [LARGE SCALE GENOMIC DNA]</scope>
    <source>
        <strain evidence="4">ICMP 19430</strain>
    </source>
</reference>
<evidence type="ECO:0000256" key="2">
    <source>
        <dbReference type="SAM" id="SignalP"/>
    </source>
</evidence>
<dbReference type="RefSeq" id="WP_378400379.1">
    <property type="nucleotide sequence ID" value="NZ_JBHTCS010000001.1"/>
</dbReference>
<feature type="transmembrane region" description="Helical" evidence="1">
    <location>
        <begin position="66"/>
        <end position="85"/>
    </location>
</feature>
<feature type="chain" id="PRO_5046636068" description="Tryptophan-rich sensory protein" evidence="2">
    <location>
        <begin position="26"/>
        <end position="120"/>
    </location>
</feature>
<feature type="signal peptide" evidence="2">
    <location>
        <begin position="1"/>
        <end position="25"/>
    </location>
</feature>
<accession>A0ABW2RRK0</accession>
<proteinExistence type="predicted"/>